<dbReference type="CDD" id="cd02440">
    <property type="entry name" value="AdoMet_MTases"/>
    <property type="match status" value="1"/>
</dbReference>
<name>A0ABS6WMC9_9HYPH</name>
<accession>A0ABS6WMC9</accession>
<evidence type="ECO:0000256" key="2">
    <source>
        <dbReference type="ARBA" id="ARBA00022679"/>
    </source>
</evidence>
<keyword evidence="4" id="KW-1185">Reference proteome</keyword>
<keyword evidence="2 3" id="KW-0808">Transferase</keyword>
<dbReference type="NCBIfam" id="TIGR00095">
    <property type="entry name" value="16S rRNA (guanine(966)-N(2))-methyltransferase RsmD"/>
    <property type="match status" value="1"/>
</dbReference>
<dbReference type="EMBL" id="JAHWQX010000002">
    <property type="protein sequence ID" value="MBW3097096.1"/>
    <property type="molecule type" value="Genomic_DNA"/>
</dbReference>
<dbReference type="Proteomes" id="UP001430804">
    <property type="component" value="Unassembled WGS sequence"/>
</dbReference>
<gene>
    <name evidence="3" type="primary">rsmD</name>
    <name evidence="3" type="ORF">KY465_07370</name>
</gene>
<organism evidence="3 4">
    <name type="scientific">Pseudohoeflea coraliihabitans</name>
    <dbReference type="NCBI Taxonomy" id="2860393"/>
    <lineage>
        <taxon>Bacteria</taxon>
        <taxon>Pseudomonadati</taxon>
        <taxon>Pseudomonadota</taxon>
        <taxon>Alphaproteobacteria</taxon>
        <taxon>Hyphomicrobiales</taxon>
        <taxon>Rhizobiaceae</taxon>
        <taxon>Pseudohoeflea</taxon>
    </lineage>
</organism>
<dbReference type="InterPro" id="IPR004398">
    <property type="entry name" value="RNA_MeTrfase_RsmD"/>
</dbReference>
<reference evidence="3" key="1">
    <citation type="submission" date="2021-07" db="EMBL/GenBank/DDBJ databases">
        <title>Pseudohoeflea marina sp. nov. a polyhydroxyalcanoate-producing bacterium.</title>
        <authorList>
            <person name="Zheng W."/>
            <person name="Yu S."/>
            <person name="Huang Y."/>
        </authorList>
    </citation>
    <scope>NUCLEOTIDE SEQUENCE</scope>
    <source>
        <strain evidence="3">DP4N28-3</strain>
    </source>
</reference>
<dbReference type="GO" id="GO:0052913">
    <property type="term" value="F:16S rRNA (guanine(966)-N(2))-methyltransferase activity"/>
    <property type="evidence" value="ECO:0007669"/>
    <property type="project" value="UniProtKB-EC"/>
</dbReference>
<sequence length="189" mass="20409">MRIVGGELRRRVLLTPKGRSIRPTSDRTRESLFNILEHGYPQALDGARMLDLFAGTGAVGCEALSRGCAFVLFVERGAEGEGLIGGNLAALSLTTKASILRRDATRLGARQQAGIDAPFDFVFADPPYGKGLGERALASLSAGDWLAPGALVILEERANVQPGRDPAFAPLETRDFGDTRLWFFRYDGT</sequence>
<dbReference type="Pfam" id="PF03602">
    <property type="entry name" value="Cons_hypoth95"/>
    <property type="match status" value="1"/>
</dbReference>
<keyword evidence="1 3" id="KW-0489">Methyltransferase</keyword>
<protein>
    <submittedName>
        <fullName evidence="3">16S rRNA (Guanine(966)-N(2))-methyltransferase RsmD</fullName>
        <ecNumber evidence="3">2.1.1.171</ecNumber>
    </submittedName>
</protein>
<dbReference type="RefSeq" id="WP_219201034.1">
    <property type="nucleotide sequence ID" value="NZ_JAHWQX010000002.1"/>
</dbReference>
<dbReference type="PROSITE" id="PS00092">
    <property type="entry name" value="N6_MTASE"/>
    <property type="match status" value="1"/>
</dbReference>
<dbReference type="PANTHER" id="PTHR43542:SF1">
    <property type="entry name" value="METHYLTRANSFERASE"/>
    <property type="match status" value="1"/>
</dbReference>
<comment type="caution">
    <text evidence="3">The sequence shown here is derived from an EMBL/GenBank/DDBJ whole genome shotgun (WGS) entry which is preliminary data.</text>
</comment>
<dbReference type="PANTHER" id="PTHR43542">
    <property type="entry name" value="METHYLTRANSFERASE"/>
    <property type="match status" value="1"/>
</dbReference>
<dbReference type="InterPro" id="IPR002052">
    <property type="entry name" value="DNA_methylase_N6_adenine_CS"/>
</dbReference>
<proteinExistence type="predicted"/>
<evidence type="ECO:0000313" key="4">
    <source>
        <dbReference type="Proteomes" id="UP001430804"/>
    </source>
</evidence>
<dbReference type="EC" id="2.1.1.171" evidence="3"/>
<evidence type="ECO:0000256" key="1">
    <source>
        <dbReference type="ARBA" id="ARBA00022603"/>
    </source>
</evidence>
<dbReference type="PIRSF" id="PIRSF004553">
    <property type="entry name" value="CHP00095"/>
    <property type="match status" value="1"/>
</dbReference>
<evidence type="ECO:0000313" key="3">
    <source>
        <dbReference type="EMBL" id="MBW3097096.1"/>
    </source>
</evidence>